<gene>
    <name evidence="1" type="ORF">LELG_03446</name>
</gene>
<dbReference type="EMBL" id="CH981527">
    <property type="protein sequence ID" value="EDK45266.1"/>
    <property type="molecule type" value="Genomic_DNA"/>
</dbReference>
<dbReference type="Proteomes" id="UP000001996">
    <property type="component" value="Unassembled WGS sequence"/>
</dbReference>
<dbReference type="VEuPathDB" id="FungiDB:LELG_03446"/>
<evidence type="ECO:0000313" key="2">
    <source>
        <dbReference type="Proteomes" id="UP000001996"/>
    </source>
</evidence>
<reference evidence="1 2" key="1">
    <citation type="journal article" date="2009" name="Nature">
        <title>Evolution of pathogenicity and sexual reproduction in eight Candida genomes.</title>
        <authorList>
            <person name="Butler G."/>
            <person name="Rasmussen M.D."/>
            <person name="Lin M.F."/>
            <person name="Santos M.A."/>
            <person name="Sakthikumar S."/>
            <person name="Munro C.A."/>
            <person name="Rheinbay E."/>
            <person name="Grabherr M."/>
            <person name="Forche A."/>
            <person name="Reedy J.L."/>
            <person name="Agrafioti I."/>
            <person name="Arnaud M.B."/>
            <person name="Bates S."/>
            <person name="Brown A.J."/>
            <person name="Brunke S."/>
            <person name="Costanzo M.C."/>
            <person name="Fitzpatrick D.A."/>
            <person name="de Groot P.W."/>
            <person name="Harris D."/>
            <person name="Hoyer L.L."/>
            <person name="Hube B."/>
            <person name="Klis F.M."/>
            <person name="Kodira C."/>
            <person name="Lennard N."/>
            <person name="Logue M.E."/>
            <person name="Martin R."/>
            <person name="Neiman A.M."/>
            <person name="Nikolaou E."/>
            <person name="Quail M.A."/>
            <person name="Quinn J."/>
            <person name="Santos M.C."/>
            <person name="Schmitzberger F.F."/>
            <person name="Sherlock G."/>
            <person name="Shah P."/>
            <person name="Silverstein K.A."/>
            <person name="Skrzypek M.S."/>
            <person name="Soll D."/>
            <person name="Staggs R."/>
            <person name="Stansfield I."/>
            <person name="Stumpf M.P."/>
            <person name="Sudbery P.E."/>
            <person name="Srikantha T."/>
            <person name="Zeng Q."/>
            <person name="Berman J."/>
            <person name="Berriman M."/>
            <person name="Heitman J."/>
            <person name="Gow N.A."/>
            <person name="Lorenz M.C."/>
            <person name="Birren B.W."/>
            <person name="Kellis M."/>
            <person name="Cuomo C.A."/>
        </authorList>
    </citation>
    <scope>NUCLEOTIDE SEQUENCE [LARGE SCALE GENOMIC DNA]</scope>
    <source>
        <strain evidence="2">ATCC 11503 / BCRC 21390 / CBS 2605 / JCM 1781 / NBRC 1676 / NRRL YB-4239</strain>
    </source>
</reference>
<name>A5E1F9_LODEL</name>
<protein>
    <submittedName>
        <fullName evidence="1">Uncharacterized protein</fullName>
    </submittedName>
</protein>
<keyword evidence="2" id="KW-1185">Reference proteome</keyword>
<organism evidence="1 2">
    <name type="scientific">Lodderomyces elongisporus (strain ATCC 11503 / CBS 2605 / JCM 1781 / NBRC 1676 / NRRL YB-4239)</name>
    <name type="common">Yeast</name>
    <name type="synonym">Saccharomyces elongisporus</name>
    <dbReference type="NCBI Taxonomy" id="379508"/>
    <lineage>
        <taxon>Eukaryota</taxon>
        <taxon>Fungi</taxon>
        <taxon>Dikarya</taxon>
        <taxon>Ascomycota</taxon>
        <taxon>Saccharomycotina</taxon>
        <taxon>Pichiomycetes</taxon>
        <taxon>Debaryomycetaceae</taxon>
        <taxon>Candida/Lodderomyces clade</taxon>
        <taxon>Lodderomyces</taxon>
    </lineage>
</organism>
<accession>A5E1F9</accession>
<dbReference type="KEGG" id="lel:PVL30_002936"/>
<dbReference type="InParanoid" id="A5E1F9"/>
<dbReference type="AlphaFoldDB" id="A5E1F9"/>
<proteinExistence type="predicted"/>
<dbReference type="HOGENOM" id="CLU_1678230_0_0_1"/>
<evidence type="ECO:0000313" key="1">
    <source>
        <dbReference type="EMBL" id="EDK45266.1"/>
    </source>
</evidence>
<dbReference type="GeneID" id="5232872"/>
<sequence>MADLPFTIRYKLDHAKLKPAAFNGSPSYIIYVPRANAPPKKAHVVRVGLAKLKLCCKAYEEPDVPLLGTAGNGRDFTRALSKRARESTAEGIGDVERLSSLCTIDGWEGDDVVAGALVLILKKLDLNNNGNNTNNNNNNNNDDDNNINIIWNLVQFG</sequence>